<keyword evidence="3" id="KW-1133">Transmembrane helix</keyword>
<sequence>MRPVRTVARTLLSTMFVVSGARAVANPEPYVDRAKPVTDRVAPLLRSIHEDIPTDPASLVRANGAAQLLGGLLLATGHFTRPAAALLAGTLVPTTIAGHPFWDQDDPAQRQAHQIHFMKNLGLMGGLLLAAADTEGRPGLGWRTSRAVGGGRRRVRRAVRSARRDARIAVRSATAARKLPG</sequence>
<dbReference type="RefSeq" id="WP_203859456.1">
    <property type="nucleotide sequence ID" value="NZ_BAAAZQ010000043.1"/>
</dbReference>
<feature type="chain" id="PRO_5045949668" description="DoxX family protein" evidence="5">
    <location>
        <begin position="24"/>
        <end position="181"/>
    </location>
</feature>
<keyword evidence="2" id="KW-0812">Transmembrane</keyword>
<evidence type="ECO:0000256" key="4">
    <source>
        <dbReference type="ARBA" id="ARBA00023136"/>
    </source>
</evidence>
<evidence type="ECO:0000256" key="2">
    <source>
        <dbReference type="ARBA" id="ARBA00022692"/>
    </source>
</evidence>
<evidence type="ECO:0008006" key="8">
    <source>
        <dbReference type="Google" id="ProtNLM"/>
    </source>
</evidence>
<dbReference type="EMBL" id="BONX01000031">
    <property type="protein sequence ID" value="GIG97991.1"/>
    <property type="molecule type" value="Genomic_DNA"/>
</dbReference>
<comment type="caution">
    <text evidence="6">The sequence shown here is derived from an EMBL/GenBank/DDBJ whole genome shotgun (WGS) entry which is preliminary data.</text>
</comment>
<protein>
    <recommendedName>
        <fullName evidence="8">DoxX family protein</fullName>
    </recommendedName>
</protein>
<feature type="signal peptide" evidence="5">
    <location>
        <begin position="1"/>
        <end position="23"/>
    </location>
</feature>
<keyword evidence="7" id="KW-1185">Reference proteome</keyword>
<accession>A0ABQ4ETL0</accession>
<gene>
    <name evidence="6" type="ORF">Pma05_45640</name>
</gene>
<dbReference type="Proteomes" id="UP000621500">
    <property type="component" value="Unassembled WGS sequence"/>
</dbReference>
<proteinExistence type="predicted"/>
<name>A0ABQ4ETL0_9ACTN</name>
<keyword evidence="5" id="KW-0732">Signal</keyword>
<evidence type="ECO:0000313" key="7">
    <source>
        <dbReference type="Proteomes" id="UP000621500"/>
    </source>
</evidence>
<comment type="subcellular location">
    <subcellularLocation>
        <location evidence="1">Membrane</location>
        <topology evidence="1">Multi-pass membrane protein</topology>
    </subcellularLocation>
</comment>
<reference evidence="6 7" key="1">
    <citation type="submission" date="2021-01" db="EMBL/GenBank/DDBJ databases">
        <title>Whole genome shotgun sequence of Plantactinospora mayteni NBRC 109088.</title>
        <authorList>
            <person name="Komaki H."/>
            <person name="Tamura T."/>
        </authorList>
    </citation>
    <scope>NUCLEOTIDE SEQUENCE [LARGE SCALE GENOMIC DNA]</scope>
    <source>
        <strain evidence="6 7">NBRC 109088</strain>
    </source>
</reference>
<evidence type="ECO:0000256" key="1">
    <source>
        <dbReference type="ARBA" id="ARBA00004141"/>
    </source>
</evidence>
<organism evidence="6 7">
    <name type="scientific">Plantactinospora mayteni</name>
    <dbReference type="NCBI Taxonomy" id="566021"/>
    <lineage>
        <taxon>Bacteria</taxon>
        <taxon>Bacillati</taxon>
        <taxon>Actinomycetota</taxon>
        <taxon>Actinomycetes</taxon>
        <taxon>Micromonosporales</taxon>
        <taxon>Micromonosporaceae</taxon>
        <taxon>Plantactinospora</taxon>
    </lineage>
</organism>
<evidence type="ECO:0000313" key="6">
    <source>
        <dbReference type="EMBL" id="GIG97991.1"/>
    </source>
</evidence>
<evidence type="ECO:0000256" key="5">
    <source>
        <dbReference type="SAM" id="SignalP"/>
    </source>
</evidence>
<keyword evidence="4" id="KW-0472">Membrane</keyword>
<dbReference type="Pfam" id="PF07681">
    <property type="entry name" value="DoxX"/>
    <property type="match status" value="1"/>
</dbReference>
<dbReference type="InterPro" id="IPR032808">
    <property type="entry name" value="DoxX"/>
</dbReference>
<evidence type="ECO:0000256" key="3">
    <source>
        <dbReference type="ARBA" id="ARBA00022989"/>
    </source>
</evidence>